<comment type="similarity">
    <text evidence="1">Belongs to the NmrA-type oxidoreductase family.</text>
</comment>
<evidence type="ECO:0000256" key="1">
    <source>
        <dbReference type="ARBA" id="ARBA00006328"/>
    </source>
</evidence>
<dbReference type="Pfam" id="PF05368">
    <property type="entry name" value="NmrA"/>
    <property type="match status" value="1"/>
</dbReference>
<keyword evidence="2" id="KW-0521">NADP</keyword>
<dbReference type="Proteomes" id="UP001066276">
    <property type="component" value="Chromosome 10"/>
</dbReference>
<accession>A0AAV7M0K2</accession>
<dbReference type="Gene3D" id="3.90.25.10">
    <property type="entry name" value="UDP-galactose 4-epimerase, domain 1"/>
    <property type="match status" value="1"/>
</dbReference>
<proteinExistence type="inferred from homology"/>
<dbReference type="SUPFAM" id="SSF51735">
    <property type="entry name" value="NAD(P)-binding Rossmann-fold domains"/>
    <property type="match status" value="1"/>
</dbReference>
<evidence type="ECO:0000256" key="2">
    <source>
        <dbReference type="ARBA" id="ARBA00022857"/>
    </source>
</evidence>
<dbReference type="GO" id="GO:0005634">
    <property type="term" value="C:nucleus"/>
    <property type="evidence" value="ECO:0007669"/>
    <property type="project" value="TreeGrafter"/>
</dbReference>
<evidence type="ECO:0000256" key="3">
    <source>
        <dbReference type="ARBA" id="ARBA00040296"/>
    </source>
</evidence>
<feature type="domain" description="NmrA-like" evidence="4">
    <location>
        <begin position="88"/>
        <end position="189"/>
    </location>
</feature>
<gene>
    <name evidence="5" type="ORF">NDU88_002444</name>
</gene>
<protein>
    <recommendedName>
        <fullName evidence="3">NmrA-like family domain-containing protein 1</fullName>
    </recommendedName>
</protein>
<sequence>MSRTEVVAPSWHIIAAEERSARALFAGAREWLQAKTSGAGHPPTAGKALADLSKDVGLQHVVFSGLENVKKLTGGKLEVLHFDGKAVPMGDIPMDGLAVDDLGPVVVSVLKAPEQFIGRDIGLSSEKLTTEQCAAIMTKITGKKVKDAKITPETYEKLGFRGAAELANRFRFYTMKLNGDIELTLQLNPNTKKFAEWMELKKDAFKDCSGWIMSWGPLVFFSW</sequence>
<dbReference type="EMBL" id="JANPWB010000014">
    <property type="protein sequence ID" value="KAJ1097320.1"/>
    <property type="molecule type" value="Genomic_DNA"/>
</dbReference>
<dbReference type="PANTHER" id="PTHR42748">
    <property type="entry name" value="NITROGEN METABOLITE REPRESSION PROTEIN NMRA FAMILY MEMBER"/>
    <property type="match status" value="1"/>
</dbReference>
<comment type="caution">
    <text evidence="5">The sequence shown here is derived from an EMBL/GenBank/DDBJ whole genome shotgun (WGS) entry which is preliminary data.</text>
</comment>
<evidence type="ECO:0000313" key="5">
    <source>
        <dbReference type="EMBL" id="KAJ1097320.1"/>
    </source>
</evidence>
<name>A0AAV7M0K2_PLEWA</name>
<evidence type="ECO:0000313" key="6">
    <source>
        <dbReference type="Proteomes" id="UP001066276"/>
    </source>
</evidence>
<dbReference type="InterPro" id="IPR036291">
    <property type="entry name" value="NAD(P)-bd_dom_sf"/>
</dbReference>
<dbReference type="InterPro" id="IPR008030">
    <property type="entry name" value="NmrA-like"/>
</dbReference>
<dbReference type="AlphaFoldDB" id="A0AAV7M0K2"/>
<organism evidence="5 6">
    <name type="scientific">Pleurodeles waltl</name>
    <name type="common">Iberian ribbed newt</name>
    <dbReference type="NCBI Taxonomy" id="8319"/>
    <lineage>
        <taxon>Eukaryota</taxon>
        <taxon>Metazoa</taxon>
        <taxon>Chordata</taxon>
        <taxon>Craniata</taxon>
        <taxon>Vertebrata</taxon>
        <taxon>Euteleostomi</taxon>
        <taxon>Amphibia</taxon>
        <taxon>Batrachia</taxon>
        <taxon>Caudata</taxon>
        <taxon>Salamandroidea</taxon>
        <taxon>Salamandridae</taxon>
        <taxon>Pleurodelinae</taxon>
        <taxon>Pleurodeles</taxon>
    </lineage>
</organism>
<evidence type="ECO:0000259" key="4">
    <source>
        <dbReference type="Pfam" id="PF05368"/>
    </source>
</evidence>
<reference evidence="5" key="1">
    <citation type="journal article" date="2022" name="bioRxiv">
        <title>Sequencing and chromosome-scale assembly of the giantPleurodeles waltlgenome.</title>
        <authorList>
            <person name="Brown T."/>
            <person name="Elewa A."/>
            <person name="Iarovenko S."/>
            <person name="Subramanian E."/>
            <person name="Araus A.J."/>
            <person name="Petzold A."/>
            <person name="Susuki M."/>
            <person name="Suzuki K.-i.T."/>
            <person name="Hayashi T."/>
            <person name="Toyoda A."/>
            <person name="Oliveira C."/>
            <person name="Osipova E."/>
            <person name="Leigh N.D."/>
            <person name="Simon A."/>
            <person name="Yun M.H."/>
        </authorList>
    </citation>
    <scope>NUCLEOTIDE SEQUENCE</scope>
    <source>
        <strain evidence="5">20211129_DDA</strain>
        <tissue evidence="5">Liver</tissue>
    </source>
</reference>
<dbReference type="InterPro" id="IPR051164">
    <property type="entry name" value="NmrA-like_oxidored"/>
</dbReference>
<dbReference type="PANTHER" id="PTHR42748:SF7">
    <property type="entry name" value="NMRA LIKE REDOX SENSOR 1-RELATED"/>
    <property type="match status" value="1"/>
</dbReference>
<keyword evidence="6" id="KW-1185">Reference proteome</keyword>